<evidence type="ECO:0000313" key="13">
    <source>
        <dbReference type="Proteomes" id="UP000326939"/>
    </source>
</evidence>
<feature type="transmembrane region" description="Helical" evidence="11">
    <location>
        <begin position="326"/>
        <end position="349"/>
    </location>
</feature>
<comment type="subcellular location">
    <subcellularLocation>
        <location evidence="1">Endomembrane system</location>
        <topology evidence="1">Multi-pass membrane protein</topology>
    </subcellularLocation>
</comment>
<feature type="transmembrane region" description="Helical" evidence="11">
    <location>
        <begin position="245"/>
        <end position="267"/>
    </location>
</feature>
<dbReference type="EC" id="7.1.3.1" evidence="2"/>
<keyword evidence="10" id="KW-0175">Coiled coil</keyword>
<dbReference type="Proteomes" id="UP000326939">
    <property type="component" value="Chromosome 15"/>
</dbReference>
<keyword evidence="5" id="KW-0460">Magnesium</keyword>
<evidence type="ECO:0000256" key="10">
    <source>
        <dbReference type="SAM" id="Coils"/>
    </source>
</evidence>
<reference evidence="13" key="1">
    <citation type="journal article" date="2019" name="Gigascience">
        <title>De novo genome assembly of the endangered Acer yangbiense, a plant species with extremely small populations endemic to Yunnan Province, China.</title>
        <authorList>
            <person name="Yang J."/>
            <person name="Wariss H.M."/>
            <person name="Tao L."/>
            <person name="Zhang R."/>
            <person name="Yun Q."/>
            <person name="Hollingsworth P."/>
            <person name="Dao Z."/>
            <person name="Luo G."/>
            <person name="Guo H."/>
            <person name="Ma Y."/>
            <person name="Sun W."/>
        </authorList>
    </citation>
    <scope>NUCLEOTIDE SEQUENCE [LARGE SCALE GENOMIC DNA]</scope>
    <source>
        <strain evidence="13">cv. br00</strain>
    </source>
</reference>
<sequence length="672" mass="74058">MLVLPTAPREASSGDCSASKLEANCRADFAAWLSQASSRCCCSAVPGLEFPEYSVLVQGGELPQGSEDIHFPVDRRVNSSHEMMIDDDVETGSMGPYQERPRIFPNMRSKPYNPLICVPIFFECLKRINVRVLFILLLLGFGGISYIGARTSPIMVFVFAVCIFSFLLSIYLTKWVLSKDEGPPEMVQISDAVRDGAEGFFRAQYSTISKMALLLSLVILCIYLLRSTTPQQESSGLGRSTSACITVAAFLLGALCSGVAGYVGMWVSVRANVRVSSAARRSAREALQQMEAISTFLHVFVKTEVCSCVSYNYAGGVSCCSLPVPLLLVGYGFGASFVALFAQLGGGIYTKAADVGADLVGRVEQGIPEDDPRNPAVIADLYLLFQALFLILVLEQNRVALRKPDEIPEDVRIALANINHASPAEHVETGQSSTHSDGLNSRHVDGYISWKPIYRVIDSPGRITEADALSTDKSRLQVQSGLSKSLCKITEGITLSFADDGDSQTSTRKDGSFLPCENTLQTTWSVFCSGKILNRLLYYSNLFMRWVQKAESVASNGHHNYFEKDGCHQSTIKLREDLINIDSEKRDLELENQKSCCEELEATCLELQLQLESMTKKEIPSSEHHREESQLWTDWEMTAASEKLAECQETILNLGKQLKTILKLAKNLNPCV</sequence>
<dbReference type="InterPro" id="IPR004131">
    <property type="entry name" value="PPase-energised_H-pump"/>
</dbReference>
<evidence type="ECO:0000256" key="8">
    <source>
        <dbReference type="ARBA" id="ARBA00023065"/>
    </source>
</evidence>
<protein>
    <recommendedName>
        <fullName evidence="2">H(+)-exporting diphosphatase</fullName>
        <ecNumber evidence="2">7.1.3.1</ecNumber>
    </recommendedName>
</protein>
<dbReference type="EMBL" id="VDCV01000015">
    <property type="protein sequence ID" value="KAB5524960.1"/>
    <property type="molecule type" value="Genomic_DNA"/>
</dbReference>
<proteinExistence type="predicted"/>
<keyword evidence="3" id="KW-0813">Transport</keyword>
<feature type="transmembrane region" description="Helical" evidence="11">
    <location>
        <begin position="154"/>
        <end position="172"/>
    </location>
</feature>
<keyword evidence="7 11" id="KW-1133">Transmembrane helix</keyword>
<dbReference type="AlphaFoldDB" id="A0A5N5K5A9"/>
<feature type="transmembrane region" description="Helical" evidence="11">
    <location>
        <begin position="208"/>
        <end position="225"/>
    </location>
</feature>
<keyword evidence="9 11" id="KW-0472">Membrane</keyword>
<keyword evidence="13" id="KW-1185">Reference proteome</keyword>
<evidence type="ECO:0000256" key="5">
    <source>
        <dbReference type="ARBA" id="ARBA00022842"/>
    </source>
</evidence>
<dbReference type="Pfam" id="PF03030">
    <property type="entry name" value="H_PPase"/>
    <property type="match status" value="1"/>
</dbReference>
<dbReference type="GO" id="GO:0009678">
    <property type="term" value="F:diphosphate hydrolysis-driven proton transmembrane transporter activity"/>
    <property type="evidence" value="ECO:0007669"/>
    <property type="project" value="UniProtKB-EC"/>
</dbReference>
<dbReference type="GO" id="GO:0016020">
    <property type="term" value="C:membrane"/>
    <property type="evidence" value="ECO:0007669"/>
    <property type="project" value="InterPro"/>
</dbReference>
<evidence type="ECO:0000256" key="11">
    <source>
        <dbReference type="SAM" id="Phobius"/>
    </source>
</evidence>
<keyword evidence="8" id="KW-0406">Ion transport</keyword>
<dbReference type="PANTHER" id="PTHR31998">
    <property type="entry name" value="K(+)-INSENSITIVE PYROPHOSPHATE-ENERGIZED PROTON PUMP"/>
    <property type="match status" value="1"/>
</dbReference>
<dbReference type="InterPro" id="IPR008587">
    <property type="entry name" value="FPP_plant"/>
</dbReference>
<name>A0A5N5K5A9_9ROSI</name>
<gene>
    <name evidence="12" type="ORF">DKX38_022709</name>
</gene>
<dbReference type="GO" id="GO:0004427">
    <property type="term" value="F:inorganic diphosphate phosphatase activity"/>
    <property type="evidence" value="ECO:0007669"/>
    <property type="project" value="InterPro"/>
</dbReference>
<evidence type="ECO:0000256" key="1">
    <source>
        <dbReference type="ARBA" id="ARBA00004127"/>
    </source>
</evidence>
<keyword evidence="6" id="KW-1278">Translocase</keyword>
<dbReference type="GO" id="GO:0012505">
    <property type="term" value="C:endomembrane system"/>
    <property type="evidence" value="ECO:0007669"/>
    <property type="project" value="UniProtKB-SubCell"/>
</dbReference>
<evidence type="ECO:0000256" key="6">
    <source>
        <dbReference type="ARBA" id="ARBA00022967"/>
    </source>
</evidence>
<evidence type="ECO:0000256" key="4">
    <source>
        <dbReference type="ARBA" id="ARBA00022692"/>
    </source>
</evidence>
<evidence type="ECO:0000256" key="9">
    <source>
        <dbReference type="ARBA" id="ARBA00023136"/>
    </source>
</evidence>
<organism evidence="12 13">
    <name type="scientific">Salix brachista</name>
    <dbReference type="NCBI Taxonomy" id="2182728"/>
    <lineage>
        <taxon>Eukaryota</taxon>
        <taxon>Viridiplantae</taxon>
        <taxon>Streptophyta</taxon>
        <taxon>Embryophyta</taxon>
        <taxon>Tracheophyta</taxon>
        <taxon>Spermatophyta</taxon>
        <taxon>Magnoliopsida</taxon>
        <taxon>eudicotyledons</taxon>
        <taxon>Gunneridae</taxon>
        <taxon>Pentapetalae</taxon>
        <taxon>rosids</taxon>
        <taxon>fabids</taxon>
        <taxon>Malpighiales</taxon>
        <taxon>Salicaceae</taxon>
        <taxon>Saliceae</taxon>
        <taxon>Salix</taxon>
    </lineage>
</organism>
<evidence type="ECO:0000256" key="2">
    <source>
        <dbReference type="ARBA" id="ARBA00013242"/>
    </source>
</evidence>
<keyword evidence="4 11" id="KW-0812">Transmembrane</keyword>
<evidence type="ECO:0000256" key="3">
    <source>
        <dbReference type="ARBA" id="ARBA00022448"/>
    </source>
</evidence>
<evidence type="ECO:0000313" key="12">
    <source>
        <dbReference type="EMBL" id="KAB5524960.1"/>
    </source>
</evidence>
<comment type="caution">
    <text evidence="12">The sequence shown here is derived from an EMBL/GenBank/DDBJ whole genome shotgun (WGS) entry which is preliminary data.</text>
</comment>
<dbReference type="Pfam" id="PF05911">
    <property type="entry name" value="FPP"/>
    <property type="match status" value="1"/>
</dbReference>
<feature type="transmembrane region" description="Helical" evidence="11">
    <location>
        <begin position="128"/>
        <end position="148"/>
    </location>
</feature>
<evidence type="ECO:0000256" key="7">
    <source>
        <dbReference type="ARBA" id="ARBA00022989"/>
    </source>
</evidence>
<feature type="coiled-coil region" evidence="10">
    <location>
        <begin position="590"/>
        <end position="617"/>
    </location>
</feature>
<accession>A0A5N5K5A9</accession>